<evidence type="ECO:0000313" key="2">
    <source>
        <dbReference type="Proteomes" id="UP001634393"/>
    </source>
</evidence>
<proteinExistence type="predicted"/>
<dbReference type="EMBL" id="JBJXBP010000005">
    <property type="protein sequence ID" value="KAL3828272.1"/>
    <property type="molecule type" value="Genomic_DNA"/>
</dbReference>
<name>A0ABD3SUJ0_9LAMI</name>
<sequence>MASADKKASQVLKANADMHGMGSKRFREKIFRLCLSTSESFLRLLCRHHHHQSNAHVHLHNCHLRRLVLYLMKDLKVKHCSYHGIVRLMSS</sequence>
<comment type="caution">
    <text evidence="1">The sequence shown here is derived from an EMBL/GenBank/DDBJ whole genome shotgun (WGS) entry which is preliminary data.</text>
</comment>
<accession>A0ABD3SUJ0</accession>
<keyword evidence="2" id="KW-1185">Reference proteome</keyword>
<gene>
    <name evidence="1" type="ORF">ACJIZ3_017074</name>
</gene>
<dbReference type="Proteomes" id="UP001634393">
    <property type="component" value="Unassembled WGS sequence"/>
</dbReference>
<dbReference type="AlphaFoldDB" id="A0ABD3SUJ0"/>
<protein>
    <submittedName>
        <fullName evidence="1">Uncharacterized protein</fullName>
    </submittedName>
</protein>
<organism evidence="1 2">
    <name type="scientific">Penstemon smallii</name>
    <dbReference type="NCBI Taxonomy" id="265156"/>
    <lineage>
        <taxon>Eukaryota</taxon>
        <taxon>Viridiplantae</taxon>
        <taxon>Streptophyta</taxon>
        <taxon>Embryophyta</taxon>
        <taxon>Tracheophyta</taxon>
        <taxon>Spermatophyta</taxon>
        <taxon>Magnoliopsida</taxon>
        <taxon>eudicotyledons</taxon>
        <taxon>Gunneridae</taxon>
        <taxon>Pentapetalae</taxon>
        <taxon>asterids</taxon>
        <taxon>lamiids</taxon>
        <taxon>Lamiales</taxon>
        <taxon>Plantaginaceae</taxon>
        <taxon>Cheloneae</taxon>
        <taxon>Penstemon</taxon>
    </lineage>
</organism>
<reference evidence="1 2" key="1">
    <citation type="submission" date="2024-12" db="EMBL/GenBank/DDBJ databases">
        <title>The unique morphological basis and parallel evolutionary history of personate flowers in Penstemon.</title>
        <authorList>
            <person name="Depatie T.H."/>
            <person name="Wessinger C.A."/>
        </authorList>
    </citation>
    <scope>NUCLEOTIDE SEQUENCE [LARGE SCALE GENOMIC DNA]</scope>
    <source>
        <strain evidence="1">WTNN_2</strain>
        <tissue evidence="1">Leaf</tissue>
    </source>
</reference>
<evidence type="ECO:0000313" key="1">
    <source>
        <dbReference type="EMBL" id="KAL3828272.1"/>
    </source>
</evidence>